<keyword evidence="1" id="KW-1003">Cell membrane</keyword>
<evidence type="ECO:0000256" key="1">
    <source>
        <dbReference type="ARBA" id="ARBA00022475"/>
    </source>
</evidence>
<keyword evidence="9" id="KW-1185">Reference proteome</keyword>
<dbReference type="GO" id="GO:0016787">
    <property type="term" value="F:hydrolase activity"/>
    <property type="evidence" value="ECO:0007669"/>
    <property type="project" value="UniProtKB-KW"/>
</dbReference>
<accession>A0ABM9D7X4</accession>
<evidence type="ECO:0000313" key="9">
    <source>
        <dbReference type="Proteomes" id="UP001295463"/>
    </source>
</evidence>
<dbReference type="SUPFAM" id="SSF56300">
    <property type="entry name" value="Metallo-dependent phosphatases"/>
    <property type="match status" value="1"/>
</dbReference>
<dbReference type="Gene3D" id="3.60.21.10">
    <property type="match status" value="1"/>
</dbReference>
<sequence length="240" mass="27211">MRAIFLADAHLRHSDDANYRLLLHFLDEQRGRTDLLCILGDLFDFRVGLPSLEFPEQEAVLDALATLSRSGTRLVYLEGNHDFHLGAAFAGRIGCELYRGPVTLEVDGMRLYLCHGDLVNRADWRYRLLYLLLRNPVTPLAAGLVPAGVLHRIRSSLQRSSQRRYRHDRVRWDYTAIIRSFAATIRAGGGDALVLGHFHQPLLEQRDGFTLLSLGDWIEHFSYGQLENGSFSLSSYASSR</sequence>
<dbReference type="Pfam" id="PF00149">
    <property type="entry name" value="Metallophos"/>
    <property type="match status" value="1"/>
</dbReference>
<organism evidence="8 9">
    <name type="scientific">Trichlorobacter ammonificans</name>
    <dbReference type="NCBI Taxonomy" id="2916410"/>
    <lineage>
        <taxon>Bacteria</taxon>
        <taxon>Pseudomonadati</taxon>
        <taxon>Thermodesulfobacteriota</taxon>
        <taxon>Desulfuromonadia</taxon>
        <taxon>Geobacterales</taxon>
        <taxon>Geobacteraceae</taxon>
        <taxon>Trichlorobacter</taxon>
    </lineage>
</organism>
<evidence type="ECO:0000256" key="6">
    <source>
        <dbReference type="ARBA" id="ARBA00023211"/>
    </source>
</evidence>
<keyword evidence="6" id="KW-0464">Manganese</keyword>
<evidence type="ECO:0000256" key="3">
    <source>
        <dbReference type="ARBA" id="ARBA00022723"/>
    </source>
</evidence>
<evidence type="ECO:0000259" key="7">
    <source>
        <dbReference type="Pfam" id="PF00149"/>
    </source>
</evidence>
<proteinExistence type="predicted"/>
<dbReference type="RefSeq" id="WP_305731434.1">
    <property type="nucleotide sequence ID" value="NZ_OW150024.1"/>
</dbReference>
<dbReference type="InterPro" id="IPR029052">
    <property type="entry name" value="Metallo-depent_PP-like"/>
</dbReference>
<dbReference type="PANTHER" id="PTHR34990:SF1">
    <property type="entry name" value="UDP-2,3-DIACYLGLUCOSAMINE HYDROLASE"/>
    <property type="match status" value="1"/>
</dbReference>
<dbReference type="EC" id="3.6.1.-" evidence="8"/>
<keyword evidence="4 8" id="KW-0378">Hydrolase</keyword>
<evidence type="ECO:0000256" key="2">
    <source>
        <dbReference type="ARBA" id="ARBA00022519"/>
    </source>
</evidence>
<keyword evidence="2" id="KW-0997">Cell inner membrane</keyword>
<keyword evidence="3" id="KW-0479">Metal-binding</keyword>
<dbReference type="InterPro" id="IPR043461">
    <property type="entry name" value="LpxH-like"/>
</dbReference>
<evidence type="ECO:0000313" key="8">
    <source>
        <dbReference type="EMBL" id="CAH2030499.1"/>
    </source>
</evidence>
<keyword evidence="5" id="KW-0472">Membrane</keyword>
<gene>
    <name evidence="8" type="ORF">GEAMG1_0687</name>
</gene>
<name>A0ABM9D7X4_9BACT</name>
<dbReference type="PANTHER" id="PTHR34990">
    <property type="entry name" value="UDP-2,3-DIACYLGLUCOSAMINE HYDROLASE-RELATED"/>
    <property type="match status" value="1"/>
</dbReference>
<dbReference type="CDD" id="cd07398">
    <property type="entry name" value="MPP_YbbF-LpxH"/>
    <property type="match status" value="1"/>
</dbReference>
<evidence type="ECO:0000256" key="5">
    <source>
        <dbReference type="ARBA" id="ARBA00023136"/>
    </source>
</evidence>
<evidence type="ECO:0000256" key="4">
    <source>
        <dbReference type="ARBA" id="ARBA00022801"/>
    </source>
</evidence>
<dbReference type="Proteomes" id="UP001295463">
    <property type="component" value="Chromosome"/>
</dbReference>
<dbReference type="InterPro" id="IPR004843">
    <property type="entry name" value="Calcineurin-like_PHP"/>
</dbReference>
<protein>
    <submittedName>
        <fullName evidence="8">UDP-2,3-diacylglucosamine hydrolase</fullName>
        <ecNumber evidence="8">3.6.1.-</ecNumber>
    </submittedName>
</protein>
<dbReference type="EMBL" id="OW150024">
    <property type="protein sequence ID" value="CAH2030499.1"/>
    <property type="molecule type" value="Genomic_DNA"/>
</dbReference>
<feature type="domain" description="Calcineurin-like phosphoesterase" evidence="7">
    <location>
        <begin position="1"/>
        <end position="201"/>
    </location>
</feature>
<reference evidence="8 9" key="1">
    <citation type="submission" date="2022-03" db="EMBL/GenBank/DDBJ databases">
        <authorList>
            <person name="Koch H."/>
        </authorList>
    </citation>
    <scope>NUCLEOTIDE SEQUENCE [LARGE SCALE GENOMIC DNA]</scope>
    <source>
        <strain evidence="8 9">G1</strain>
    </source>
</reference>